<dbReference type="SUPFAM" id="SSF116726">
    <property type="entry name" value="TrkA C-terminal domain-like"/>
    <property type="match status" value="1"/>
</dbReference>
<dbReference type="Pfam" id="PF02254">
    <property type="entry name" value="TrkA_N"/>
    <property type="match status" value="1"/>
</dbReference>
<dbReference type="AlphaFoldDB" id="A0A0E2EG81"/>
<proteinExistence type="predicted"/>
<name>A0A0E2EG81_TREDN</name>
<dbReference type="Pfam" id="PF02080">
    <property type="entry name" value="TrkA_C"/>
    <property type="match status" value="1"/>
</dbReference>
<dbReference type="InterPro" id="IPR050721">
    <property type="entry name" value="Trk_Ktr_HKT_K-transport"/>
</dbReference>
<dbReference type="PANTHER" id="PTHR43833:SF7">
    <property type="entry name" value="KTR SYSTEM POTASSIUM UPTAKE PROTEIN C"/>
    <property type="match status" value="1"/>
</dbReference>
<sequence>MKKFAIMGLGTFGVRMLDELIKIGAEVIIIEQNKDLIEMYKSKASSAIVLEEISELSVRKILPSKVDTVIVDFGRKVELSVISTTILKNLGIANIVVRAQSDEHGRLLKTVGATRIIYPDSEAAKRTTPILAADLLLKFMPISKNLALAEVGVEARYVGKSLAESNIRKDMSVNIIARRKKESEDFIFMDDPEYKFEDDDVLLVVASEEHIYNFSGGKISLKNNLKKDGDIKPSIFKNLFSSKKV</sequence>
<dbReference type="Proteomes" id="UP000011705">
    <property type="component" value="Chromosome"/>
</dbReference>
<organism evidence="2">
    <name type="scientific">Treponema denticola H-22</name>
    <dbReference type="NCBI Taxonomy" id="999432"/>
    <lineage>
        <taxon>Bacteria</taxon>
        <taxon>Pseudomonadati</taxon>
        <taxon>Spirochaetota</taxon>
        <taxon>Spirochaetia</taxon>
        <taxon>Spirochaetales</taxon>
        <taxon>Treponemataceae</taxon>
        <taxon>Treponema</taxon>
    </lineage>
</organism>
<dbReference type="InterPro" id="IPR036291">
    <property type="entry name" value="NAD(P)-bd_dom_sf"/>
</dbReference>
<evidence type="ECO:0000313" key="2">
    <source>
        <dbReference type="EMBL" id="EMB32495.1"/>
    </source>
</evidence>
<dbReference type="InterPro" id="IPR006037">
    <property type="entry name" value="RCK_C"/>
</dbReference>
<comment type="caution">
    <text evidence="2">The sequence shown here is derived from an EMBL/GenBank/DDBJ whole genome shotgun (WGS) entry which is preliminary data.</text>
</comment>
<dbReference type="GO" id="GO:0006813">
    <property type="term" value="P:potassium ion transport"/>
    <property type="evidence" value="ECO:0007669"/>
    <property type="project" value="InterPro"/>
</dbReference>
<dbReference type="EMBL" id="AGDV01000014">
    <property type="protein sequence ID" value="EMB32495.1"/>
    <property type="molecule type" value="Genomic_DNA"/>
</dbReference>
<dbReference type="PROSITE" id="PS51202">
    <property type="entry name" value="RCK_C"/>
    <property type="match status" value="1"/>
</dbReference>
<reference evidence="2" key="1">
    <citation type="submission" date="2012-01" db="EMBL/GenBank/DDBJ databases">
        <title>The Genome Sequence of Treponema denticola H-22.</title>
        <authorList>
            <consortium name="The Broad Institute Genome Sequencing Platform"/>
            <person name="Earl A."/>
            <person name="Ward D."/>
            <person name="Feldgarden M."/>
            <person name="Gevers D."/>
            <person name="Blanton J.M."/>
            <person name="Fenno C.J."/>
            <person name="Baranova O.V."/>
            <person name="Mathney J."/>
            <person name="Dewhirst F.E."/>
            <person name="Izard J."/>
            <person name="Young S.K."/>
            <person name="Zeng Q."/>
            <person name="Gargeya S."/>
            <person name="Fitzgerald M."/>
            <person name="Haas B."/>
            <person name="Abouelleil A."/>
            <person name="Alvarado L."/>
            <person name="Arachchi H.M."/>
            <person name="Berlin A."/>
            <person name="Chapman S.B."/>
            <person name="Gearin G."/>
            <person name="Goldberg J."/>
            <person name="Griggs A."/>
            <person name="Gujja S."/>
            <person name="Hansen M."/>
            <person name="Heiman D."/>
            <person name="Howarth C."/>
            <person name="Larimer J."/>
            <person name="Lui A."/>
            <person name="MacDonald P.J.P."/>
            <person name="McCowen C."/>
            <person name="Montmayeur A."/>
            <person name="Murphy C."/>
            <person name="Neiman D."/>
            <person name="Pearson M."/>
            <person name="Priest M."/>
            <person name="Roberts A."/>
            <person name="Saif S."/>
            <person name="Shea T."/>
            <person name="Sisk P."/>
            <person name="Stolte C."/>
            <person name="Sykes S."/>
            <person name="Wortman J."/>
            <person name="Nusbaum C."/>
            <person name="Birren B."/>
        </authorList>
    </citation>
    <scope>NUCLEOTIDE SEQUENCE [LARGE SCALE GENOMIC DNA]</scope>
    <source>
        <strain evidence="2">H-22</strain>
    </source>
</reference>
<dbReference type="Gene3D" id="3.40.50.720">
    <property type="entry name" value="NAD(P)-binding Rossmann-like Domain"/>
    <property type="match status" value="1"/>
</dbReference>
<gene>
    <name evidence="2" type="ORF">HMPREF9726_01719</name>
</gene>
<dbReference type="GO" id="GO:0008324">
    <property type="term" value="F:monoatomic cation transmembrane transporter activity"/>
    <property type="evidence" value="ECO:0007669"/>
    <property type="project" value="InterPro"/>
</dbReference>
<dbReference type="InterPro" id="IPR003148">
    <property type="entry name" value="RCK_N"/>
</dbReference>
<protein>
    <recommendedName>
        <fullName evidence="1">RCK C-terminal domain-containing protein</fullName>
    </recommendedName>
</protein>
<dbReference type="InterPro" id="IPR036721">
    <property type="entry name" value="RCK_C_sf"/>
</dbReference>
<evidence type="ECO:0000259" key="1">
    <source>
        <dbReference type="PROSITE" id="PS51202"/>
    </source>
</evidence>
<accession>A0A0E2EG81</accession>
<dbReference type="SUPFAM" id="SSF51735">
    <property type="entry name" value="NAD(P)-binding Rossmann-fold domains"/>
    <property type="match status" value="1"/>
</dbReference>
<dbReference type="PANTHER" id="PTHR43833">
    <property type="entry name" value="POTASSIUM CHANNEL PROTEIN 2-RELATED-RELATED"/>
    <property type="match status" value="1"/>
</dbReference>
<dbReference type="PATRIC" id="fig|999432.5.peg.1784"/>
<dbReference type="HOGENOM" id="CLU_046525_3_3_12"/>
<dbReference type="Gene3D" id="3.30.70.1450">
    <property type="entry name" value="Regulator of K+ conductance, C-terminal domain"/>
    <property type="match status" value="1"/>
</dbReference>
<feature type="domain" description="RCK C-terminal" evidence="1">
    <location>
        <begin position="134"/>
        <end position="220"/>
    </location>
</feature>
<dbReference type="RefSeq" id="WP_002672934.1">
    <property type="nucleotide sequence ID" value="NZ_CM001795.1"/>
</dbReference>